<dbReference type="AlphaFoldDB" id="A0A2M6W6K4"/>
<accession>A0A2M6W6K4</accession>
<keyword evidence="3" id="KW-0472">Membrane</keyword>
<sequence>MVQDLKNISSAPILNETEAAKKLSAQKALDRRQTQIHNIPAELGKTPIFEDVGMDKGDIGMEIPLQKNDDIENNENDSNSDEQKETQKFNEYSQQTTNLNANMAISTQQQRTSQIRRSIQLRQNQIEQTTNKIKTLSKKITSLQGRARDGKKLTLILKVLSVCTIVGAALAFFIKHIVNFFTDSDKIEEEIKSLQKKINSEETNKKNLEKSLQNEYQILNQNQ</sequence>
<feature type="coiled-coil region" evidence="1">
    <location>
        <begin position="119"/>
        <end position="146"/>
    </location>
</feature>
<evidence type="ECO:0000256" key="2">
    <source>
        <dbReference type="SAM" id="MobiDB-lite"/>
    </source>
</evidence>
<evidence type="ECO:0000313" key="5">
    <source>
        <dbReference type="Proteomes" id="UP000231426"/>
    </source>
</evidence>
<dbReference type="Gene3D" id="1.20.5.340">
    <property type="match status" value="1"/>
</dbReference>
<reference evidence="5" key="1">
    <citation type="submission" date="2017-09" db="EMBL/GenBank/DDBJ databases">
        <title>Depth-based differentiation of microbial function through sediment-hosted aquifers and enrichment of novel symbionts in the deep terrestrial subsurface.</title>
        <authorList>
            <person name="Probst A.J."/>
            <person name="Ladd B."/>
            <person name="Jarett J.K."/>
            <person name="Geller-Mcgrath D.E."/>
            <person name="Sieber C.M.K."/>
            <person name="Emerson J.B."/>
            <person name="Anantharaman K."/>
            <person name="Thomas B.C."/>
            <person name="Malmstrom R."/>
            <person name="Stieglmeier M."/>
            <person name="Klingl A."/>
            <person name="Woyke T."/>
            <person name="Ryan C.M."/>
            <person name="Banfield J.F."/>
        </authorList>
    </citation>
    <scope>NUCLEOTIDE SEQUENCE [LARGE SCALE GENOMIC DNA]</scope>
</reference>
<dbReference type="Proteomes" id="UP000231426">
    <property type="component" value="Unassembled WGS sequence"/>
</dbReference>
<gene>
    <name evidence="4" type="ORF">COU29_01365</name>
</gene>
<keyword evidence="1" id="KW-0175">Coiled coil</keyword>
<name>A0A2M6W6K4_9BACT</name>
<feature type="compositionally biased region" description="Acidic residues" evidence="2">
    <location>
        <begin position="71"/>
        <end position="80"/>
    </location>
</feature>
<evidence type="ECO:0000256" key="1">
    <source>
        <dbReference type="SAM" id="Coils"/>
    </source>
</evidence>
<keyword evidence="3" id="KW-0812">Transmembrane</keyword>
<dbReference type="EMBL" id="PFBV01000003">
    <property type="protein sequence ID" value="PIT88419.1"/>
    <property type="molecule type" value="Genomic_DNA"/>
</dbReference>
<protein>
    <submittedName>
        <fullName evidence="4">Uncharacterized protein</fullName>
    </submittedName>
</protein>
<evidence type="ECO:0000256" key="3">
    <source>
        <dbReference type="SAM" id="Phobius"/>
    </source>
</evidence>
<organism evidence="4 5">
    <name type="scientific">Candidatus Magasanikbacteria bacterium CG10_big_fil_rev_8_21_14_0_10_36_32</name>
    <dbReference type="NCBI Taxonomy" id="1974646"/>
    <lineage>
        <taxon>Bacteria</taxon>
        <taxon>Candidatus Magasanikiibacteriota</taxon>
    </lineage>
</organism>
<evidence type="ECO:0000313" key="4">
    <source>
        <dbReference type="EMBL" id="PIT88419.1"/>
    </source>
</evidence>
<feature type="region of interest" description="Disordered" evidence="2">
    <location>
        <begin position="53"/>
        <end position="89"/>
    </location>
</feature>
<proteinExistence type="predicted"/>
<comment type="caution">
    <text evidence="4">The sequence shown here is derived from an EMBL/GenBank/DDBJ whole genome shotgun (WGS) entry which is preliminary data.</text>
</comment>
<feature type="transmembrane region" description="Helical" evidence="3">
    <location>
        <begin position="155"/>
        <end position="174"/>
    </location>
</feature>
<feature type="coiled-coil region" evidence="1">
    <location>
        <begin position="184"/>
        <end position="211"/>
    </location>
</feature>
<keyword evidence="3" id="KW-1133">Transmembrane helix</keyword>